<protein>
    <recommendedName>
        <fullName evidence="4">Peptidase MA-like domain-containing protein</fullName>
    </recommendedName>
</protein>
<accession>A0ABX6IK23</accession>
<organism evidence="2 3">
    <name type="scientific">Gordonia pseudamarae</name>
    <dbReference type="NCBI Taxonomy" id="2831662"/>
    <lineage>
        <taxon>Bacteria</taxon>
        <taxon>Bacillati</taxon>
        <taxon>Actinomycetota</taxon>
        <taxon>Actinomycetes</taxon>
        <taxon>Mycobacteriales</taxon>
        <taxon>Gordoniaceae</taxon>
        <taxon>Gordonia</taxon>
    </lineage>
</organism>
<evidence type="ECO:0000313" key="3">
    <source>
        <dbReference type="Proteomes" id="UP001059836"/>
    </source>
</evidence>
<gene>
    <name evidence="2" type="ORF">GII31_13365</name>
</gene>
<feature type="compositionally biased region" description="Low complexity" evidence="1">
    <location>
        <begin position="123"/>
        <end position="149"/>
    </location>
</feature>
<proteinExistence type="predicted"/>
<dbReference type="EMBL" id="CP045809">
    <property type="protein sequence ID" value="QHN35714.1"/>
    <property type="molecule type" value="Genomic_DNA"/>
</dbReference>
<reference evidence="2" key="1">
    <citation type="journal article" date="2021" name="Nat. Microbiol.">
        <title>Cocultivation of an ultrasmall environmental parasitic bacterium with lytic ability against bacteria associated with wastewater foams.</title>
        <authorList>
            <person name="Batinovic S."/>
            <person name="Rose J.J.A."/>
            <person name="Ratcliffe J."/>
            <person name="Seviour R.J."/>
            <person name="Petrovski S."/>
        </authorList>
    </citation>
    <scope>NUCLEOTIDE SEQUENCE</scope>
    <source>
        <strain evidence="2">CON9</strain>
    </source>
</reference>
<feature type="region of interest" description="Disordered" evidence="1">
    <location>
        <begin position="98"/>
        <end position="177"/>
    </location>
</feature>
<feature type="compositionally biased region" description="Polar residues" evidence="1">
    <location>
        <begin position="156"/>
        <end position="167"/>
    </location>
</feature>
<evidence type="ECO:0000256" key="1">
    <source>
        <dbReference type="SAM" id="MobiDB-lite"/>
    </source>
</evidence>
<keyword evidence="3" id="KW-1185">Reference proteome</keyword>
<evidence type="ECO:0000313" key="2">
    <source>
        <dbReference type="EMBL" id="QHN35714.1"/>
    </source>
</evidence>
<name>A0ABX6IK23_9ACTN</name>
<dbReference type="RefSeq" id="WP_213243799.1">
    <property type="nucleotide sequence ID" value="NZ_CP045806.1"/>
</dbReference>
<evidence type="ECO:0008006" key="4">
    <source>
        <dbReference type="Google" id="ProtNLM"/>
    </source>
</evidence>
<sequence>MLHADLSRRNRLTAAVAALLVGAALVTGCSGDDDALPIPSGEVTTTTNPNVYEQNRAEGVSALLDDLSAALTAGDSAALARLIDPSATTVFRTRLETAAANFGAPAPRPTSSSRTPEPRTTEPRTTPPQTTTRSRGTGAPSTSGGSAAPEPVRTSAPVTTPGPSTTAPLPDDSRGSALRPATLRYQLVLSDEAETQAPEAVTDKLTDQGSSDVWVAPVDLHYALGGARAPGIDEPELVSSEQLVVARYDDSWKVVGDATLVGGSAPPTMLWELAGLRVDDVPTSGGTSVIASYQGTADTVERVRGLLPAAVFAVQSFWGTDWPRKAVIVVTRTPRQFTTVSGAPEADGAAAAATVFAGIDADGTVRGQRVVLTPNAQRIPAPALGVVLRHELSHVATRSITSTKAPLWVTEGFAEYVGRKQTYRRIADAAPDLAAEVRSGSVPRTLPVDADFAVSGLRAGVAYQTAWSLWAFVAGRFGEGTLKKLYRTAAAGDASASTGAIASVLKIDPGDFVAQWRRWLVAETR</sequence>
<dbReference type="Proteomes" id="UP001059836">
    <property type="component" value="Chromosome"/>
</dbReference>